<comment type="caution">
    <text evidence="5">The sequence shown here is derived from an EMBL/GenBank/DDBJ whole genome shotgun (WGS) entry which is preliminary data.</text>
</comment>
<dbReference type="STRING" id="1618646.UW57_C0009G0019"/>
<name>A0A0G1IWB1_9BACT</name>
<dbReference type="GO" id="GO:0005840">
    <property type="term" value="C:ribosome"/>
    <property type="evidence" value="ECO:0007669"/>
    <property type="project" value="UniProtKB-KW"/>
</dbReference>
<keyword evidence="2" id="KW-0689">Ribosomal protein</keyword>
<dbReference type="Gene3D" id="1.20.5.1150">
    <property type="entry name" value="Ribosomal protein S8"/>
    <property type="match status" value="1"/>
</dbReference>
<proteinExistence type="inferred from homology"/>
<dbReference type="AlphaFoldDB" id="A0A0G1IWB1"/>
<gene>
    <name evidence="5" type="ORF">UW57_C0009G0019</name>
</gene>
<dbReference type="InterPro" id="IPR001911">
    <property type="entry name" value="Ribosomal_bS21"/>
</dbReference>
<evidence type="ECO:0000313" key="6">
    <source>
        <dbReference type="Proteomes" id="UP000034652"/>
    </source>
</evidence>
<protein>
    <recommendedName>
        <fullName evidence="4">Small ribosomal subunit protein bS21</fullName>
    </recommendedName>
</protein>
<accession>A0A0G1IWB1</accession>
<dbReference type="InterPro" id="IPR038380">
    <property type="entry name" value="Ribosomal_bS21_sf"/>
</dbReference>
<dbReference type="GO" id="GO:0006412">
    <property type="term" value="P:translation"/>
    <property type="evidence" value="ECO:0007669"/>
    <property type="project" value="InterPro"/>
</dbReference>
<evidence type="ECO:0000256" key="1">
    <source>
        <dbReference type="ARBA" id="ARBA00006640"/>
    </source>
</evidence>
<organism evidence="5 6">
    <name type="scientific">Candidatus Giovannonibacteria bacterium GW2011_GWA1_44_29</name>
    <dbReference type="NCBI Taxonomy" id="1618646"/>
    <lineage>
        <taxon>Bacteria</taxon>
        <taxon>Candidatus Giovannoniibacteriota</taxon>
    </lineage>
</organism>
<evidence type="ECO:0000256" key="2">
    <source>
        <dbReference type="ARBA" id="ARBA00022980"/>
    </source>
</evidence>
<keyword evidence="3" id="KW-0687">Ribonucleoprotein</keyword>
<reference evidence="5 6" key="1">
    <citation type="journal article" date="2015" name="Nature">
        <title>rRNA introns, odd ribosomes, and small enigmatic genomes across a large radiation of phyla.</title>
        <authorList>
            <person name="Brown C.T."/>
            <person name="Hug L.A."/>
            <person name="Thomas B.C."/>
            <person name="Sharon I."/>
            <person name="Castelle C.J."/>
            <person name="Singh A."/>
            <person name="Wilkins M.J."/>
            <person name="Williams K.H."/>
            <person name="Banfield J.F."/>
        </authorList>
    </citation>
    <scope>NUCLEOTIDE SEQUENCE [LARGE SCALE GENOMIC DNA]</scope>
</reference>
<dbReference type="GO" id="GO:1990904">
    <property type="term" value="C:ribonucleoprotein complex"/>
    <property type="evidence" value="ECO:0007669"/>
    <property type="project" value="UniProtKB-KW"/>
</dbReference>
<evidence type="ECO:0000256" key="4">
    <source>
        <dbReference type="ARBA" id="ARBA00035135"/>
    </source>
</evidence>
<dbReference type="EMBL" id="LCIV01000009">
    <property type="protein sequence ID" value="KKT63283.1"/>
    <property type="molecule type" value="Genomic_DNA"/>
</dbReference>
<evidence type="ECO:0000313" key="5">
    <source>
        <dbReference type="EMBL" id="KKT63283.1"/>
    </source>
</evidence>
<comment type="similarity">
    <text evidence="1">Belongs to the bacterial ribosomal protein bS21 family.</text>
</comment>
<dbReference type="NCBIfam" id="TIGR00030">
    <property type="entry name" value="S21p"/>
    <property type="match status" value="1"/>
</dbReference>
<dbReference type="Pfam" id="PF01165">
    <property type="entry name" value="Ribosomal_S21"/>
    <property type="match status" value="1"/>
</dbReference>
<sequence length="71" mass="8538">MVEVRKRENESAGSLLRRFTKILQRSGFLVRARKGRYYISPQSAHQKKREALRRLDWEKNARQLRKLGKIQ</sequence>
<dbReference type="GO" id="GO:0003735">
    <property type="term" value="F:structural constituent of ribosome"/>
    <property type="evidence" value="ECO:0007669"/>
    <property type="project" value="InterPro"/>
</dbReference>
<evidence type="ECO:0000256" key="3">
    <source>
        <dbReference type="ARBA" id="ARBA00023274"/>
    </source>
</evidence>
<dbReference type="Proteomes" id="UP000034652">
    <property type="component" value="Unassembled WGS sequence"/>
</dbReference>